<organism evidence="1 2">
    <name type="scientific">Herminiimonas arsenicoxydans</name>
    <dbReference type="NCBI Taxonomy" id="204773"/>
    <lineage>
        <taxon>Bacteria</taxon>
        <taxon>Pseudomonadati</taxon>
        <taxon>Pseudomonadota</taxon>
        <taxon>Betaproteobacteria</taxon>
        <taxon>Burkholderiales</taxon>
        <taxon>Oxalobacteraceae</taxon>
        <taxon>Herminiimonas</taxon>
    </lineage>
</organism>
<dbReference type="STRING" id="204773.HEAR1427"/>
<dbReference type="AlphaFoldDB" id="A4G511"/>
<reference evidence="1 2" key="1">
    <citation type="journal article" date="2007" name="PLoS Genet.">
        <title>A tale of two oxidation states: bacterial colonization of arsenic-rich environments.</title>
        <authorList>
            <person name="Muller D."/>
            <person name="Medigue C."/>
            <person name="Koechler S."/>
            <person name="Barbe V."/>
            <person name="Barakat M."/>
            <person name="Talla E."/>
            <person name="Bonnefoy V."/>
            <person name="Krin E."/>
            <person name="Arsene-Ploetze F."/>
            <person name="Carapito C."/>
            <person name="Chandler M."/>
            <person name="Cournoyer B."/>
            <person name="Cruveiller S."/>
            <person name="Dossat C."/>
            <person name="Duval S."/>
            <person name="Heymann M."/>
            <person name="Leize E."/>
            <person name="Lieutaud A."/>
            <person name="Lievremont D."/>
            <person name="Makita Y."/>
            <person name="Mangenot S."/>
            <person name="Nitschke W."/>
            <person name="Ortet P."/>
            <person name="Perdrial N."/>
            <person name="Schoepp B."/>
            <person name="Siguier N."/>
            <person name="Simeonova D.D."/>
            <person name="Rouy Z."/>
            <person name="Segurens B."/>
            <person name="Turlin E."/>
            <person name="Vallenet D."/>
            <person name="Van Dorsselaer A."/>
            <person name="Weiss S."/>
            <person name="Weissenbach J."/>
            <person name="Lett M.C."/>
            <person name="Danchin A."/>
            <person name="Bertin P.N."/>
        </authorList>
    </citation>
    <scope>NUCLEOTIDE SEQUENCE [LARGE SCALE GENOMIC DNA]</scope>
    <source>
        <strain evidence="2">ULPAs1</strain>
    </source>
</reference>
<dbReference type="EMBL" id="CU207211">
    <property type="protein sequence ID" value="CAL61598.1"/>
    <property type="molecule type" value="Genomic_DNA"/>
</dbReference>
<dbReference type="KEGG" id="har:HEAR1427"/>
<keyword evidence="2" id="KW-1185">Reference proteome</keyword>
<sequence length="39" mass="4367">MQDTPSHGAYKGRIRGIRRLGLSKSKCEFAAKQSIFDVN</sequence>
<protein>
    <submittedName>
        <fullName evidence="1">Uncharacterized protein</fullName>
    </submittedName>
</protein>
<evidence type="ECO:0000313" key="2">
    <source>
        <dbReference type="Proteomes" id="UP000006697"/>
    </source>
</evidence>
<evidence type="ECO:0000313" key="1">
    <source>
        <dbReference type="EMBL" id="CAL61598.1"/>
    </source>
</evidence>
<dbReference type="HOGENOM" id="CLU_3310920_0_0_4"/>
<proteinExistence type="predicted"/>
<dbReference type="Proteomes" id="UP000006697">
    <property type="component" value="Chromosome"/>
</dbReference>
<name>A4G511_HERAR</name>
<accession>A4G511</accession>
<gene>
    <name evidence="1" type="ordered locus">HEAR1427</name>
</gene>